<comment type="caution">
    <text evidence="2">The sequence shown here is derived from an EMBL/GenBank/DDBJ whole genome shotgun (WGS) entry which is preliminary data.</text>
</comment>
<keyword evidence="3" id="KW-1185">Reference proteome</keyword>
<feature type="transmembrane region" description="Helical" evidence="1">
    <location>
        <begin position="15"/>
        <end position="32"/>
    </location>
</feature>
<evidence type="ECO:0000313" key="3">
    <source>
        <dbReference type="Proteomes" id="UP000265618"/>
    </source>
</evidence>
<accession>A0A9K3CSH4</accession>
<keyword evidence="1" id="KW-1133">Transmembrane helix</keyword>
<protein>
    <submittedName>
        <fullName evidence="2">Uncharacterized protein</fullName>
    </submittedName>
</protein>
<dbReference type="AlphaFoldDB" id="A0A9K3CSH4"/>
<sequence>MPLDLSEYLGHLDEPSVLVALCMHVMVFLAGLDATEKVSTLDTLYASLPLGALSTIVTDEYLSMEGGRAAVTTLIECVTALNASVETAHDIAHKV</sequence>
<reference evidence="2 3" key="1">
    <citation type="journal article" date="2018" name="PLoS ONE">
        <title>The draft genome of Kipferlia bialata reveals reductive genome evolution in fornicate parasites.</title>
        <authorList>
            <person name="Tanifuji G."/>
            <person name="Takabayashi S."/>
            <person name="Kume K."/>
            <person name="Takagi M."/>
            <person name="Nakayama T."/>
            <person name="Kamikawa R."/>
            <person name="Inagaki Y."/>
            <person name="Hashimoto T."/>
        </authorList>
    </citation>
    <scope>NUCLEOTIDE SEQUENCE [LARGE SCALE GENOMIC DNA]</scope>
    <source>
        <strain evidence="2">NY0173</strain>
    </source>
</reference>
<keyword evidence="1" id="KW-0472">Membrane</keyword>
<keyword evidence="1" id="KW-0812">Transmembrane</keyword>
<name>A0A9K3CSH4_9EUKA</name>
<evidence type="ECO:0000313" key="2">
    <source>
        <dbReference type="EMBL" id="GIQ82494.1"/>
    </source>
</evidence>
<dbReference type="Proteomes" id="UP000265618">
    <property type="component" value="Unassembled WGS sequence"/>
</dbReference>
<gene>
    <name evidence="2" type="ORF">KIPB_003646</name>
</gene>
<evidence type="ECO:0000256" key="1">
    <source>
        <dbReference type="SAM" id="Phobius"/>
    </source>
</evidence>
<proteinExistence type="predicted"/>
<organism evidence="2 3">
    <name type="scientific">Kipferlia bialata</name>
    <dbReference type="NCBI Taxonomy" id="797122"/>
    <lineage>
        <taxon>Eukaryota</taxon>
        <taxon>Metamonada</taxon>
        <taxon>Carpediemonas-like organisms</taxon>
        <taxon>Kipferlia</taxon>
    </lineage>
</organism>
<dbReference type="EMBL" id="BDIP01000714">
    <property type="protein sequence ID" value="GIQ82494.1"/>
    <property type="molecule type" value="Genomic_DNA"/>
</dbReference>